<keyword evidence="5" id="KW-1133">Transmembrane helix</keyword>
<evidence type="ECO:0000256" key="5">
    <source>
        <dbReference type="SAM" id="Phobius"/>
    </source>
</evidence>
<evidence type="ECO:0000259" key="6">
    <source>
        <dbReference type="PROSITE" id="PS50089"/>
    </source>
</evidence>
<comment type="caution">
    <text evidence="7">The sequence shown here is derived from an EMBL/GenBank/DDBJ whole genome shotgun (WGS) entry which is preliminary data.</text>
</comment>
<protein>
    <recommendedName>
        <fullName evidence="6">RING-type domain-containing protein</fullName>
    </recommendedName>
</protein>
<feature type="domain" description="RING-type" evidence="6">
    <location>
        <begin position="312"/>
        <end position="353"/>
    </location>
</feature>
<keyword evidence="5" id="KW-0812">Transmembrane</keyword>
<evidence type="ECO:0000313" key="7">
    <source>
        <dbReference type="EMBL" id="CAJ0578606.1"/>
    </source>
</evidence>
<accession>A0AA36D0W6</accession>
<dbReference type="PANTHER" id="PTHR16200">
    <property type="entry name" value="RING ZINC FINGER"/>
    <property type="match status" value="1"/>
</dbReference>
<feature type="non-terminal residue" evidence="7">
    <location>
        <position position="445"/>
    </location>
</feature>
<keyword evidence="1 3" id="KW-0479">Metal-binding</keyword>
<dbReference type="Gene3D" id="3.50.30.30">
    <property type="match status" value="1"/>
</dbReference>
<evidence type="ECO:0000256" key="1">
    <source>
        <dbReference type="ARBA" id="ARBA00022771"/>
    </source>
</evidence>
<dbReference type="CDD" id="cd16666">
    <property type="entry name" value="RING-H2_RNF43-like"/>
    <property type="match status" value="1"/>
</dbReference>
<keyword evidence="1 3" id="KW-0863">Zinc-finger</keyword>
<evidence type="ECO:0000256" key="4">
    <source>
        <dbReference type="SAM" id="MobiDB-lite"/>
    </source>
</evidence>
<dbReference type="Proteomes" id="UP001177023">
    <property type="component" value="Unassembled WGS sequence"/>
</dbReference>
<dbReference type="SMART" id="SM00184">
    <property type="entry name" value="RING"/>
    <property type="match status" value="1"/>
</dbReference>
<evidence type="ECO:0000256" key="3">
    <source>
        <dbReference type="PROSITE-ProRule" id="PRU00175"/>
    </source>
</evidence>
<gene>
    <name evidence="7" type="ORF">MSPICULIGERA_LOCUS16851</name>
</gene>
<name>A0AA36D0W6_9BILA</name>
<dbReference type="GO" id="GO:0008270">
    <property type="term" value="F:zinc ion binding"/>
    <property type="evidence" value="ECO:0007669"/>
    <property type="project" value="UniProtKB-KW"/>
</dbReference>
<keyword evidence="2" id="KW-0862">Zinc</keyword>
<dbReference type="SUPFAM" id="SSF57850">
    <property type="entry name" value="RING/U-box"/>
    <property type="match status" value="1"/>
</dbReference>
<reference evidence="7" key="1">
    <citation type="submission" date="2023-06" db="EMBL/GenBank/DDBJ databases">
        <authorList>
            <person name="Delattre M."/>
        </authorList>
    </citation>
    <scope>NUCLEOTIDE SEQUENCE</scope>
    <source>
        <strain evidence="7">AF72</strain>
    </source>
</reference>
<dbReference type="Gene3D" id="3.30.40.10">
    <property type="entry name" value="Zinc/RING finger domain, C3HC4 (zinc finger)"/>
    <property type="match status" value="1"/>
</dbReference>
<evidence type="ECO:0000313" key="8">
    <source>
        <dbReference type="Proteomes" id="UP001177023"/>
    </source>
</evidence>
<dbReference type="InterPro" id="IPR001841">
    <property type="entry name" value="Znf_RING"/>
</dbReference>
<feature type="transmembrane region" description="Helical" evidence="5">
    <location>
        <begin position="218"/>
        <end position="240"/>
    </location>
</feature>
<sequence length="445" mass="49604">MAILRHWKWLLAASIILPLTTAATLPRSSRGEKSPVRGHAIEKVDLVLSHAQPRFSQGLMLSNKRILPDQRLFGDFSPVGFNYETSGDVVQVSSYRACDNKMKGPDYTLKGHVAVLFYDIEPFLAGCVAVDNQARFAENSGAVALIVGPSSRAAGIKSITPKTARIPVVVLDDAETKRLQHELNEAQKEGMVTKITLHYVETPRPVHTLRIQVFRATPLNLCLLGLLVLLVLFISVLVFVKIRCKPNAHRDIWMRAMARNALHKMEVRKYSKSASHRKSHPNRFPKLSRPNYLPVFGSLTSVAHTVAGEERCAICLDEYSEGSELRVLFCGHEFHPKCVDPWLLAHRRCPLCQYDVVYKEYPQNDDTKASSDRDTPTVPLLRPSPPSPARVAQAVETRFTCAGAAWATVSENKICASEETIAESRSVVRAFGSCFGLLLRRFLIP</sequence>
<dbReference type="AlphaFoldDB" id="A0AA36D0W6"/>
<proteinExistence type="predicted"/>
<dbReference type="Pfam" id="PF13639">
    <property type="entry name" value="zf-RING_2"/>
    <property type="match status" value="1"/>
</dbReference>
<dbReference type="EMBL" id="CATQJA010002654">
    <property type="protein sequence ID" value="CAJ0578606.1"/>
    <property type="molecule type" value="Genomic_DNA"/>
</dbReference>
<feature type="compositionally biased region" description="Basic and acidic residues" evidence="4">
    <location>
        <begin position="365"/>
        <end position="375"/>
    </location>
</feature>
<dbReference type="PROSITE" id="PS50089">
    <property type="entry name" value="ZF_RING_2"/>
    <property type="match status" value="1"/>
</dbReference>
<evidence type="ECO:0000256" key="2">
    <source>
        <dbReference type="ARBA" id="ARBA00022833"/>
    </source>
</evidence>
<keyword evidence="5" id="KW-0472">Membrane</keyword>
<feature type="region of interest" description="Disordered" evidence="4">
    <location>
        <begin position="364"/>
        <end position="387"/>
    </location>
</feature>
<keyword evidence="8" id="KW-1185">Reference proteome</keyword>
<dbReference type="InterPro" id="IPR051073">
    <property type="entry name" value="ZNRF3_Arkadia_E3_ligases"/>
</dbReference>
<organism evidence="7 8">
    <name type="scientific">Mesorhabditis spiculigera</name>
    <dbReference type="NCBI Taxonomy" id="96644"/>
    <lineage>
        <taxon>Eukaryota</taxon>
        <taxon>Metazoa</taxon>
        <taxon>Ecdysozoa</taxon>
        <taxon>Nematoda</taxon>
        <taxon>Chromadorea</taxon>
        <taxon>Rhabditida</taxon>
        <taxon>Rhabditina</taxon>
        <taxon>Rhabditomorpha</taxon>
        <taxon>Rhabditoidea</taxon>
        <taxon>Rhabditidae</taxon>
        <taxon>Mesorhabditinae</taxon>
        <taxon>Mesorhabditis</taxon>
    </lineage>
</organism>
<dbReference type="InterPro" id="IPR013083">
    <property type="entry name" value="Znf_RING/FYVE/PHD"/>
</dbReference>